<feature type="non-terminal residue" evidence="2">
    <location>
        <position position="106"/>
    </location>
</feature>
<proteinExistence type="predicted"/>
<name>X0RPP1_9ZZZZ</name>
<evidence type="ECO:0000313" key="2">
    <source>
        <dbReference type="EMBL" id="GAF70824.1"/>
    </source>
</evidence>
<accession>X0RPP1</accession>
<evidence type="ECO:0000256" key="1">
    <source>
        <dbReference type="SAM" id="Phobius"/>
    </source>
</evidence>
<sequence>MLEILNTLAKGGPVMVPLAVCSVLAVTVIIERYLALRKADRGGEQLIAAIRRAHRNGDGAEALAECERVDGLVAGVLAAGVRAHLMGAPVTEAMEEQALTDQGGLN</sequence>
<comment type="caution">
    <text evidence="2">The sequence shown here is derived from an EMBL/GenBank/DDBJ whole genome shotgun (WGS) entry which is preliminary data.</text>
</comment>
<keyword evidence="1" id="KW-0472">Membrane</keyword>
<organism evidence="2">
    <name type="scientific">marine sediment metagenome</name>
    <dbReference type="NCBI Taxonomy" id="412755"/>
    <lineage>
        <taxon>unclassified sequences</taxon>
        <taxon>metagenomes</taxon>
        <taxon>ecological metagenomes</taxon>
    </lineage>
</organism>
<protein>
    <recommendedName>
        <fullName evidence="3">MotA/TolQ/ExbB proton channel domain-containing protein</fullName>
    </recommendedName>
</protein>
<feature type="transmembrane region" description="Helical" evidence="1">
    <location>
        <begin position="14"/>
        <end position="34"/>
    </location>
</feature>
<reference evidence="2" key="1">
    <citation type="journal article" date="2014" name="Front. Microbiol.">
        <title>High frequency of phylogenetically diverse reductive dehalogenase-homologous genes in deep subseafloor sedimentary metagenomes.</title>
        <authorList>
            <person name="Kawai M."/>
            <person name="Futagami T."/>
            <person name="Toyoda A."/>
            <person name="Takaki Y."/>
            <person name="Nishi S."/>
            <person name="Hori S."/>
            <person name="Arai W."/>
            <person name="Tsubouchi T."/>
            <person name="Morono Y."/>
            <person name="Uchiyama I."/>
            <person name="Ito T."/>
            <person name="Fujiyama A."/>
            <person name="Inagaki F."/>
            <person name="Takami H."/>
        </authorList>
    </citation>
    <scope>NUCLEOTIDE SEQUENCE</scope>
    <source>
        <strain evidence="2">Expedition CK06-06</strain>
    </source>
</reference>
<gene>
    <name evidence="2" type="ORF">S01H1_10325</name>
</gene>
<keyword evidence="1" id="KW-0812">Transmembrane</keyword>
<keyword evidence="1" id="KW-1133">Transmembrane helix</keyword>
<dbReference type="AlphaFoldDB" id="X0RPP1"/>
<evidence type="ECO:0008006" key="3">
    <source>
        <dbReference type="Google" id="ProtNLM"/>
    </source>
</evidence>
<dbReference type="EMBL" id="BARS01005274">
    <property type="protein sequence ID" value="GAF70824.1"/>
    <property type="molecule type" value="Genomic_DNA"/>
</dbReference>